<proteinExistence type="predicted"/>
<gene>
    <name evidence="1" type="ORF">MNBD_ALPHA02-2196</name>
</gene>
<sequence>MTSAPVLCPVCGAKIPDAPSVQAYICPFCHFERRIAITDQQPPVEDIPKQVQNECVCEISNMTLPFQDDLNQYFRQKFQKLAPGETWYLSVPVKRPFQKTTPLPGQINFFTSKNIMFLLEQHGFKMTWRQNRFSSILRIIARKC</sequence>
<name>A0A3B0RWA5_9ZZZZ</name>
<protein>
    <submittedName>
        <fullName evidence="1">Uncharacterized protein</fullName>
    </submittedName>
</protein>
<dbReference type="AlphaFoldDB" id="A0A3B0RWA5"/>
<organism evidence="1">
    <name type="scientific">hydrothermal vent metagenome</name>
    <dbReference type="NCBI Taxonomy" id="652676"/>
    <lineage>
        <taxon>unclassified sequences</taxon>
        <taxon>metagenomes</taxon>
        <taxon>ecological metagenomes</taxon>
    </lineage>
</organism>
<accession>A0A3B0RWA5</accession>
<evidence type="ECO:0000313" key="1">
    <source>
        <dbReference type="EMBL" id="VAV95381.1"/>
    </source>
</evidence>
<dbReference type="EMBL" id="UOED01000099">
    <property type="protein sequence ID" value="VAV95381.1"/>
    <property type="molecule type" value="Genomic_DNA"/>
</dbReference>
<reference evidence="1" key="1">
    <citation type="submission" date="2018-06" db="EMBL/GenBank/DDBJ databases">
        <authorList>
            <person name="Zhirakovskaya E."/>
        </authorList>
    </citation>
    <scope>NUCLEOTIDE SEQUENCE</scope>
</reference>